<keyword evidence="7" id="KW-1185">Reference proteome</keyword>
<feature type="domain" description="GFO/IDH/MocA-like oxidoreductase" evidence="5">
    <location>
        <begin position="128"/>
        <end position="246"/>
    </location>
</feature>
<dbReference type="SUPFAM" id="SSF51735">
    <property type="entry name" value="NAD(P)-binding Rossmann-fold domains"/>
    <property type="match status" value="1"/>
</dbReference>
<dbReference type="Gene3D" id="3.30.360.10">
    <property type="entry name" value="Dihydrodipicolinate Reductase, domain 2"/>
    <property type="match status" value="1"/>
</dbReference>
<evidence type="ECO:0000259" key="5">
    <source>
        <dbReference type="Pfam" id="PF22725"/>
    </source>
</evidence>
<dbReference type="InterPro" id="IPR036291">
    <property type="entry name" value="NAD(P)-bd_dom_sf"/>
</dbReference>
<dbReference type="InterPro" id="IPR000683">
    <property type="entry name" value="Gfo/Idh/MocA-like_OxRdtase_N"/>
</dbReference>
<evidence type="ECO:0000256" key="2">
    <source>
        <dbReference type="ARBA" id="ARBA00023002"/>
    </source>
</evidence>
<dbReference type="SUPFAM" id="SSF55347">
    <property type="entry name" value="Glyceraldehyde-3-phosphate dehydrogenase-like, C-terminal domain"/>
    <property type="match status" value="1"/>
</dbReference>
<dbReference type="PANTHER" id="PTHR42840">
    <property type="entry name" value="NAD(P)-BINDING ROSSMANN-FOLD SUPERFAMILY PROTEIN-RELATED"/>
    <property type="match status" value="1"/>
</dbReference>
<gene>
    <name evidence="6" type="ORF">SK571_06900</name>
</gene>
<feature type="domain" description="Gfo/Idh/MocA-like oxidoreductase N-terminal" evidence="4">
    <location>
        <begin position="1"/>
        <end position="118"/>
    </location>
</feature>
<dbReference type="InterPro" id="IPR055170">
    <property type="entry name" value="GFO_IDH_MocA-like_dom"/>
</dbReference>
<evidence type="ECO:0000256" key="1">
    <source>
        <dbReference type="ARBA" id="ARBA00010928"/>
    </source>
</evidence>
<comment type="similarity">
    <text evidence="1">Belongs to the Gfo/Idh/MocA family.</text>
</comment>
<dbReference type="RefSeq" id="WP_319983186.1">
    <property type="nucleotide sequence ID" value="NZ_JAXAVV010000003.1"/>
</dbReference>
<sequence>MRIGVAGVGRIGTMHATNLAGLDRVDEVLLFDPVPGRASQASAELAGTKAVDDLGTLLDNVDGVLLATPTNTHPEMLRAAIAKGVPTLCEKPIASDVAEMAALIADVEKSGVEVLVGFQRRFDPAIYELNRRIRAGEVGDVYLVRAVGNDANPPDFSYLPASGGIFRDLLIHDLDCVPWLVGEPVVEVYASGSVLVHQAFADADDVDNAVVMLKFAGGAHATLAGGRHDPVGYDHRIEVLGSKDSLVAGVDPRTPLNSLEPGGHVAGPDAYPGFPERFHRAYVNEMNLFTQVIKGEVANPSPARESLISLRLAEACEQSRRSGAPVRIEESRRSSGHPLPSNSAEPNSAGASRPDDRLEGDSSATPEAAPFNAEGN</sequence>
<evidence type="ECO:0000313" key="6">
    <source>
        <dbReference type="EMBL" id="MDX8049102.1"/>
    </source>
</evidence>
<dbReference type="Proteomes" id="UP001271792">
    <property type="component" value="Unassembled WGS sequence"/>
</dbReference>
<proteinExistence type="inferred from homology"/>
<evidence type="ECO:0000313" key="7">
    <source>
        <dbReference type="Proteomes" id="UP001271792"/>
    </source>
</evidence>
<reference evidence="6 7" key="1">
    <citation type="submission" date="2023-11" db="EMBL/GenBank/DDBJ databases">
        <title>Lentzea sokolovensis, sp. nov., Lentzea kristufkii, sp. nov., and Lentzea miocenensis, sp. nov., rare actinobacteria from Sokolov Coal Basin, Miocene lacustrine sediment, Czech Republic.</title>
        <authorList>
            <person name="Lara A."/>
            <person name="Kotroba L."/>
            <person name="Nouioui I."/>
            <person name="Neumann-Schaal M."/>
            <person name="Mast Y."/>
            <person name="Chronakova A."/>
        </authorList>
    </citation>
    <scope>NUCLEOTIDE SEQUENCE [LARGE SCALE GENOMIC DNA]</scope>
    <source>
        <strain evidence="6 7">BCCO 10_0798</strain>
    </source>
</reference>
<dbReference type="EMBL" id="JAXAVV010000003">
    <property type="protein sequence ID" value="MDX8049102.1"/>
    <property type="molecule type" value="Genomic_DNA"/>
</dbReference>
<dbReference type="Pfam" id="PF22725">
    <property type="entry name" value="GFO_IDH_MocA_C3"/>
    <property type="match status" value="1"/>
</dbReference>
<evidence type="ECO:0000256" key="3">
    <source>
        <dbReference type="SAM" id="MobiDB-lite"/>
    </source>
</evidence>
<comment type="caution">
    <text evidence="6">The sequence shown here is derived from an EMBL/GenBank/DDBJ whole genome shotgun (WGS) entry which is preliminary data.</text>
</comment>
<feature type="region of interest" description="Disordered" evidence="3">
    <location>
        <begin position="319"/>
        <end position="376"/>
    </location>
</feature>
<name>A0ABU4TLD7_9PSEU</name>
<evidence type="ECO:0000259" key="4">
    <source>
        <dbReference type="Pfam" id="PF01408"/>
    </source>
</evidence>
<keyword evidence="2" id="KW-0560">Oxidoreductase</keyword>
<accession>A0ABU4TLD7</accession>
<feature type="compositionally biased region" description="Polar residues" evidence="3">
    <location>
        <begin position="340"/>
        <end position="350"/>
    </location>
</feature>
<organism evidence="6 7">
    <name type="scientific">Lentzea kristufekii</name>
    <dbReference type="NCBI Taxonomy" id="3095430"/>
    <lineage>
        <taxon>Bacteria</taxon>
        <taxon>Bacillati</taxon>
        <taxon>Actinomycetota</taxon>
        <taxon>Actinomycetes</taxon>
        <taxon>Pseudonocardiales</taxon>
        <taxon>Pseudonocardiaceae</taxon>
        <taxon>Lentzea</taxon>
    </lineage>
</organism>
<dbReference type="Gene3D" id="3.40.50.720">
    <property type="entry name" value="NAD(P)-binding Rossmann-like Domain"/>
    <property type="match status" value="1"/>
</dbReference>
<protein>
    <submittedName>
        <fullName evidence="6">Gfo/Idh/MocA family oxidoreductase</fullName>
    </submittedName>
</protein>
<dbReference type="PANTHER" id="PTHR42840:SF3">
    <property type="entry name" value="BINDING ROSSMANN FOLD OXIDOREDUCTASE, PUTATIVE (AFU_ORTHOLOGUE AFUA_2G10240)-RELATED"/>
    <property type="match status" value="1"/>
</dbReference>
<dbReference type="Pfam" id="PF01408">
    <property type="entry name" value="GFO_IDH_MocA"/>
    <property type="match status" value="1"/>
</dbReference>